<organism evidence="2 3">
    <name type="scientific">Zeaxanthinibacter enoshimensis</name>
    <dbReference type="NCBI Taxonomy" id="392009"/>
    <lineage>
        <taxon>Bacteria</taxon>
        <taxon>Pseudomonadati</taxon>
        <taxon>Bacteroidota</taxon>
        <taxon>Flavobacteriia</taxon>
        <taxon>Flavobacteriales</taxon>
        <taxon>Flavobacteriaceae</taxon>
        <taxon>Zeaxanthinibacter</taxon>
    </lineage>
</organism>
<keyword evidence="1" id="KW-0732">Signal</keyword>
<dbReference type="CDD" id="cd12810">
    <property type="entry name" value="Esterase_713_like-3"/>
    <property type="match status" value="1"/>
</dbReference>
<sequence length="372" mass="41124">MKKNRYNTPVQQKKRAIAFGALLLCVFLGNAQTQPISIHEQGSFAVGGKVKTSPGSFDPIAHGAFNPADQSTEGQTLHGDHATVLYQIPVNANELPMVFWHGYGQSMRTWQTTPDGREGFQSIFLRRGFPVYLLDQPRRGLSGRSTEPTTINASTDDQLWFGIFRLGMGTEFYPDVQFSKDPEALNQYFRQITPDTGPLDINVNIDAVSALFDKIGEGILVTHSHSGGQGWMTAIKTPNIKAIVSYEPGSNFVFPEGEVPETIPYMGGALSARGVPLRDFKKLTEIPIVIYYGDNIPNEPVENPAQEQWRAAVTMAKLWRDTVNKHGGDVTLVQLPDVGLKGNTHFPMSDLNNQEVAELLSGWLKEKGLDKH</sequence>
<dbReference type="OrthoDB" id="256394at2"/>
<keyword evidence="3" id="KW-1185">Reference proteome</keyword>
<feature type="signal peptide" evidence="1">
    <location>
        <begin position="1"/>
        <end position="31"/>
    </location>
</feature>
<dbReference type="RefSeq" id="WP_133644035.1">
    <property type="nucleotide sequence ID" value="NZ_SNYI01000002.1"/>
</dbReference>
<feature type="chain" id="PRO_5020188142" evidence="1">
    <location>
        <begin position="32"/>
        <end position="372"/>
    </location>
</feature>
<gene>
    <name evidence="2" type="ORF">CLV82_1898</name>
</gene>
<dbReference type="PANTHER" id="PTHR43194">
    <property type="entry name" value="HYDROLASE ALPHA/BETA FOLD FAMILY"/>
    <property type="match status" value="1"/>
</dbReference>
<name>A0A4V3D3T2_9FLAO</name>
<proteinExistence type="predicted"/>
<comment type="caution">
    <text evidence="2">The sequence shown here is derived from an EMBL/GenBank/DDBJ whole genome shotgun (WGS) entry which is preliminary data.</text>
</comment>
<reference evidence="2 3" key="1">
    <citation type="submission" date="2019-03" db="EMBL/GenBank/DDBJ databases">
        <title>Genomic Encyclopedia of Archaeal and Bacterial Type Strains, Phase II (KMG-II): from individual species to whole genera.</title>
        <authorList>
            <person name="Goeker M."/>
        </authorList>
    </citation>
    <scope>NUCLEOTIDE SEQUENCE [LARGE SCALE GENOMIC DNA]</scope>
    <source>
        <strain evidence="2 3">DSM 18435</strain>
    </source>
</reference>
<evidence type="ECO:0000313" key="2">
    <source>
        <dbReference type="EMBL" id="TDQ31193.1"/>
    </source>
</evidence>
<dbReference type="EMBL" id="SNYI01000002">
    <property type="protein sequence ID" value="TDQ31193.1"/>
    <property type="molecule type" value="Genomic_DNA"/>
</dbReference>
<dbReference type="AlphaFoldDB" id="A0A4V3D3T2"/>
<dbReference type="Gene3D" id="3.40.50.1820">
    <property type="entry name" value="alpha/beta hydrolase"/>
    <property type="match status" value="1"/>
</dbReference>
<evidence type="ECO:0000256" key="1">
    <source>
        <dbReference type="SAM" id="SignalP"/>
    </source>
</evidence>
<dbReference type="InterPro" id="IPR029058">
    <property type="entry name" value="AB_hydrolase_fold"/>
</dbReference>
<dbReference type="Proteomes" id="UP000295468">
    <property type="component" value="Unassembled WGS sequence"/>
</dbReference>
<accession>A0A4V3D3T2</accession>
<dbReference type="SUPFAM" id="SSF53474">
    <property type="entry name" value="alpha/beta-Hydrolases"/>
    <property type="match status" value="1"/>
</dbReference>
<dbReference type="PANTHER" id="PTHR43194:SF2">
    <property type="entry name" value="PEROXISOMAL MEMBRANE PROTEIN LPX1"/>
    <property type="match status" value="1"/>
</dbReference>
<protein>
    <submittedName>
        <fullName evidence="2">Uncharacterized protein</fullName>
    </submittedName>
</protein>
<dbReference type="InterPro" id="IPR050228">
    <property type="entry name" value="Carboxylesterase_BioH"/>
</dbReference>
<evidence type="ECO:0000313" key="3">
    <source>
        <dbReference type="Proteomes" id="UP000295468"/>
    </source>
</evidence>